<evidence type="ECO:0000313" key="2">
    <source>
        <dbReference type="EMBL" id="KAF7384742.1"/>
    </source>
</evidence>
<feature type="compositionally biased region" description="Basic and acidic residues" evidence="1">
    <location>
        <begin position="89"/>
        <end position="103"/>
    </location>
</feature>
<evidence type="ECO:0000256" key="1">
    <source>
        <dbReference type="SAM" id="MobiDB-lite"/>
    </source>
</evidence>
<feature type="region of interest" description="Disordered" evidence="1">
    <location>
        <begin position="70"/>
        <end position="110"/>
    </location>
</feature>
<keyword evidence="3" id="KW-1185">Reference proteome</keyword>
<gene>
    <name evidence="2" type="ORF">HZH68_014354</name>
</gene>
<dbReference type="EMBL" id="JACSDZ010000017">
    <property type="protein sequence ID" value="KAF7384742.1"/>
    <property type="molecule type" value="Genomic_DNA"/>
</dbReference>
<dbReference type="AlphaFoldDB" id="A0A834JB57"/>
<organism evidence="2 3">
    <name type="scientific">Vespula germanica</name>
    <name type="common">German yellow jacket</name>
    <name type="synonym">Paravespula germanica</name>
    <dbReference type="NCBI Taxonomy" id="30212"/>
    <lineage>
        <taxon>Eukaryota</taxon>
        <taxon>Metazoa</taxon>
        <taxon>Ecdysozoa</taxon>
        <taxon>Arthropoda</taxon>
        <taxon>Hexapoda</taxon>
        <taxon>Insecta</taxon>
        <taxon>Pterygota</taxon>
        <taxon>Neoptera</taxon>
        <taxon>Endopterygota</taxon>
        <taxon>Hymenoptera</taxon>
        <taxon>Apocrita</taxon>
        <taxon>Aculeata</taxon>
        <taxon>Vespoidea</taxon>
        <taxon>Vespidae</taxon>
        <taxon>Vespinae</taxon>
        <taxon>Vespula</taxon>
    </lineage>
</organism>
<accession>A0A834JB57</accession>
<comment type="caution">
    <text evidence="2">The sequence shown here is derived from an EMBL/GenBank/DDBJ whole genome shotgun (WGS) entry which is preliminary data.</text>
</comment>
<proteinExistence type="predicted"/>
<evidence type="ECO:0000313" key="3">
    <source>
        <dbReference type="Proteomes" id="UP000617340"/>
    </source>
</evidence>
<feature type="compositionally biased region" description="Basic and acidic residues" evidence="1">
    <location>
        <begin position="70"/>
        <end position="82"/>
    </location>
</feature>
<dbReference type="Proteomes" id="UP000617340">
    <property type="component" value="Unassembled WGS sequence"/>
</dbReference>
<name>A0A834JB57_VESGE</name>
<reference evidence="2" key="1">
    <citation type="journal article" date="2020" name="G3 (Bethesda)">
        <title>High-Quality Assemblies for Three Invasive Social Wasps from the &lt;i&gt;Vespula&lt;/i&gt; Genus.</title>
        <authorList>
            <person name="Harrop T.W.R."/>
            <person name="Guhlin J."/>
            <person name="McLaughlin G.M."/>
            <person name="Permina E."/>
            <person name="Stockwell P."/>
            <person name="Gilligan J."/>
            <person name="Le Lec M.F."/>
            <person name="Gruber M.A.M."/>
            <person name="Quinn O."/>
            <person name="Lovegrove M."/>
            <person name="Duncan E.J."/>
            <person name="Remnant E.J."/>
            <person name="Van Eeckhoven J."/>
            <person name="Graham B."/>
            <person name="Knapp R.A."/>
            <person name="Langford K.W."/>
            <person name="Kronenberg Z."/>
            <person name="Press M.O."/>
            <person name="Eacker S.M."/>
            <person name="Wilson-Rankin E.E."/>
            <person name="Purcell J."/>
            <person name="Lester P.J."/>
            <person name="Dearden P.K."/>
        </authorList>
    </citation>
    <scope>NUCLEOTIDE SEQUENCE</scope>
    <source>
        <strain evidence="2">Linc-1</strain>
    </source>
</reference>
<protein>
    <submittedName>
        <fullName evidence="2">Uncharacterized protein</fullName>
    </submittedName>
</protein>
<sequence>MRLKSRGSASAPNMQEDAPGCAHLEHCLSDYPSLLLARGYASSRLDDVLDSRPTSGLSLVLKDLRERSRRFERTTRKNDSAEKGTSANSRKESEFRVKRENKAMRSWFLW</sequence>